<sequence>MPKQYVCTSETQCHYHSFMVFILTTIVHHPAAITQPLRILATNRAPPRSEHHTGSLHNNSHWGTTIIHLYIHQHLYTVSTTIIEHPKSDKIWHFIIRLWTITDRCIPVAMICDNFY</sequence>
<dbReference type="Proteomes" id="UP000231279">
    <property type="component" value="Unassembled WGS sequence"/>
</dbReference>
<dbReference type="AlphaFoldDB" id="A0A2G9GRL7"/>
<protein>
    <submittedName>
        <fullName evidence="1">Uncharacterized protein</fullName>
    </submittedName>
</protein>
<evidence type="ECO:0000313" key="1">
    <source>
        <dbReference type="EMBL" id="PIN07898.1"/>
    </source>
</evidence>
<accession>A0A2G9GRL7</accession>
<organism evidence="1 2">
    <name type="scientific">Handroanthus impetiginosus</name>
    <dbReference type="NCBI Taxonomy" id="429701"/>
    <lineage>
        <taxon>Eukaryota</taxon>
        <taxon>Viridiplantae</taxon>
        <taxon>Streptophyta</taxon>
        <taxon>Embryophyta</taxon>
        <taxon>Tracheophyta</taxon>
        <taxon>Spermatophyta</taxon>
        <taxon>Magnoliopsida</taxon>
        <taxon>eudicotyledons</taxon>
        <taxon>Gunneridae</taxon>
        <taxon>Pentapetalae</taxon>
        <taxon>asterids</taxon>
        <taxon>lamiids</taxon>
        <taxon>Lamiales</taxon>
        <taxon>Bignoniaceae</taxon>
        <taxon>Crescentiina</taxon>
        <taxon>Tabebuia alliance</taxon>
        <taxon>Handroanthus</taxon>
    </lineage>
</organism>
<keyword evidence="2" id="KW-1185">Reference proteome</keyword>
<evidence type="ECO:0000313" key="2">
    <source>
        <dbReference type="Proteomes" id="UP000231279"/>
    </source>
</evidence>
<gene>
    <name evidence="1" type="ORF">CDL12_19531</name>
</gene>
<dbReference type="EMBL" id="NKXS01003965">
    <property type="protein sequence ID" value="PIN07898.1"/>
    <property type="molecule type" value="Genomic_DNA"/>
</dbReference>
<reference evidence="2" key="1">
    <citation type="journal article" date="2018" name="Gigascience">
        <title>Genome assembly of the Pink Ipe (Handroanthus impetiginosus, Bignoniaceae), a highly valued, ecologically keystone Neotropical timber forest tree.</title>
        <authorList>
            <person name="Silva-Junior O.B."/>
            <person name="Grattapaglia D."/>
            <person name="Novaes E."/>
            <person name="Collevatti R.G."/>
        </authorList>
    </citation>
    <scope>NUCLEOTIDE SEQUENCE [LARGE SCALE GENOMIC DNA]</scope>
    <source>
        <strain evidence="2">cv. UFG-1</strain>
    </source>
</reference>
<name>A0A2G9GRL7_9LAMI</name>
<proteinExistence type="predicted"/>
<comment type="caution">
    <text evidence="1">The sequence shown here is derived from an EMBL/GenBank/DDBJ whole genome shotgun (WGS) entry which is preliminary data.</text>
</comment>